<reference evidence="3" key="2">
    <citation type="submission" date="2018-03" db="EMBL/GenBank/DDBJ databases">
        <authorList>
            <person name="Naushad S."/>
        </authorList>
    </citation>
    <scope>NUCLEOTIDE SEQUENCE</scope>
    <source>
        <strain evidence="2">SNUC 1084</strain>
        <strain evidence="3">SNUC 1231</strain>
    </source>
</reference>
<gene>
    <name evidence="2" type="ORF">BU057_05290</name>
    <name evidence="3" type="ORF">BU058_00255</name>
</gene>
<keyword evidence="1" id="KW-0472">Membrane</keyword>
<reference evidence="4 5" key="1">
    <citation type="journal article" date="2016" name="Front. Microbiol.">
        <title>Comprehensive Phylogenetic Analysis of Bovine Non-aureus Staphylococci Species Based on Whole-Genome Sequencing.</title>
        <authorList>
            <person name="Naushad S."/>
            <person name="Barkema H.W."/>
            <person name="Luby C."/>
            <person name="Condas L.A."/>
            <person name="Nobrega D.B."/>
            <person name="Carson D.A."/>
            <person name="De Buck J."/>
        </authorList>
    </citation>
    <scope>NUCLEOTIDE SEQUENCE [LARGE SCALE GENOMIC DNA]</scope>
    <source>
        <strain evidence="2 4">SNUC 1084</strain>
        <strain evidence="3 5">SNUC 1231</strain>
    </source>
</reference>
<dbReference type="RefSeq" id="WP_046838035.1">
    <property type="nucleotide sequence ID" value="NZ_CP018199.1"/>
</dbReference>
<evidence type="ECO:0000256" key="1">
    <source>
        <dbReference type="SAM" id="Phobius"/>
    </source>
</evidence>
<feature type="transmembrane region" description="Helical" evidence="1">
    <location>
        <begin position="7"/>
        <end position="28"/>
    </location>
</feature>
<organism evidence="3 5">
    <name type="scientific">Staphylococcus succinus</name>
    <dbReference type="NCBI Taxonomy" id="61015"/>
    <lineage>
        <taxon>Bacteria</taxon>
        <taxon>Bacillati</taxon>
        <taxon>Bacillota</taxon>
        <taxon>Bacilli</taxon>
        <taxon>Bacillales</taxon>
        <taxon>Staphylococcaceae</taxon>
        <taxon>Staphylococcus</taxon>
    </lineage>
</organism>
<feature type="transmembrane region" description="Helical" evidence="1">
    <location>
        <begin position="93"/>
        <end position="113"/>
    </location>
</feature>
<dbReference type="Proteomes" id="UP000240859">
    <property type="component" value="Unassembled WGS sequence"/>
</dbReference>
<dbReference type="EMBL" id="PZFR01000020">
    <property type="protein sequence ID" value="PTI69381.1"/>
    <property type="molecule type" value="Genomic_DNA"/>
</dbReference>
<evidence type="ECO:0000313" key="2">
    <source>
        <dbReference type="EMBL" id="PTI69381.1"/>
    </source>
</evidence>
<feature type="transmembrane region" description="Helical" evidence="1">
    <location>
        <begin position="40"/>
        <end position="60"/>
    </location>
</feature>
<feature type="transmembrane region" description="Helical" evidence="1">
    <location>
        <begin position="67"/>
        <end position="87"/>
    </location>
</feature>
<accession>A0A9Q6HRK0</accession>
<keyword evidence="1" id="KW-0812">Transmembrane</keyword>
<evidence type="ECO:0000313" key="4">
    <source>
        <dbReference type="Proteomes" id="UP000240859"/>
    </source>
</evidence>
<evidence type="ECO:0000313" key="3">
    <source>
        <dbReference type="EMBL" id="PTI77674.1"/>
    </source>
</evidence>
<evidence type="ECO:0000313" key="5">
    <source>
        <dbReference type="Proteomes" id="UP000241960"/>
    </source>
</evidence>
<sequence length="118" mass="13083">MKYRISLLFASAILITLTLLLTAHYSIGPNAISFNEPYELMINIAFTLLLFLPALILGVFKYTATGILSGIWQLCFAFIFIMGGLVLTFISPIILLLFMLFLTGIILVISSIVSMTTR</sequence>
<dbReference type="EMBL" id="PZFQ01000001">
    <property type="protein sequence ID" value="PTI77674.1"/>
    <property type="molecule type" value="Genomic_DNA"/>
</dbReference>
<dbReference type="Proteomes" id="UP000241960">
    <property type="component" value="Unassembled WGS sequence"/>
</dbReference>
<keyword evidence="4" id="KW-1185">Reference proteome</keyword>
<comment type="caution">
    <text evidence="3">The sequence shown here is derived from an EMBL/GenBank/DDBJ whole genome shotgun (WGS) entry which is preliminary data.</text>
</comment>
<dbReference type="GeneID" id="93719335"/>
<name>A0A9Q6HRK0_9STAP</name>
<dbReference type="AlphaFoldDB" id="A0A9Q6HRK0"/>
<proteinExistence type="predicted"/>
<protein>
    <submittedName>
        <fullName evidence="3">Uncharacterized protein</fullName>
    </submittedName>
</protein>
<keyword evidence="1" id="KW-1133">Transmembrane helix</keyword>